<name>W9YMA4_9EURO</name>
<sequence length="173" mass="18944">MTSNTIETDQNSIPHSAQHPHLSMEDGSPQAPSDSVTMASYSALPAPPSRTANTKAAQPWLSPSTIRVTLHLVSGLLFAALLVPYTQYSRAKKANEHDTCNTNAQHLYESTLARCDANAARNFSLRGGVFGLSWMEIIAVLGAAFAWQYLVSFLQDWAVVNVSSIKDRIKQRK</sequence>
<dbReference type="OrthoDB" id="4145309at2759"/>
<evidence type="ECO:0000256" key="1">
    <source>
        <dbReference type="SAM" id="MobiDB-lite"/>
    </source>
</evidence>
<keyword evidence="4" id="KW-1185">Reference proteome</keyword>
<gene>
    <name evidence="3" type="ORF">A1O1_02445</name>
</gene>
<organism evidence="3 4">
    <name type="scientific">Capronia coronata CBS 617.96</name>
    <dbReference type="NCBI Taxonomy" id="1182541"/>
    <lineage>
        <taxon>Eukaryota</taxon>
        <taxon>Fungi</taxon>
        <taxon>Dikarya</taxon>
        <taxon>Ascomycota</taxon>
        <taxon>Pezizomycotina</taxon>
        <taxon>Eurotiomycetes</taxon>
        <taxon>Chaetothyriomycetidae</taxon>
        <taxon>Chaetothyriales</taxon>
        <taxon>Herpotrichiellaceae</taxon>
        <taxon>Capronia</taxon>
    </lineage>
</organism>
<dbReference type="HOGENOM" id="CLU_097997_0_0_1"/>
<dbReference type="GeneID" id="19157345"/>
<feature type="transmembrane region" description="Helical" evidence="2">
    <location>
        <begin position="68"/>
        <end position="85"/>
    </location>
</feature>
<protein>
    <submittedName>
        <fullName evidence="3">Uncharacterized protein</fullName>
    </submittedName>
</protein>
<feature type="compositionally biased region" description="Polar residues" evidence="1">
    <location>
        <begin position="1"/>
        <end position="15"/>
    </location>
</feature>
<dbReference type="AlphaFoldDB" id="W9YMA4"/>
<dbReference type="Proteomes" id="UP000019484">
    <property type="component" value="Unassembled WGS sequence"/>
</dbReference>
<feature type="region of interest" description="Disordered" evidence="1">
    <location>
        <begin position="1"/>
        <end position="57"/>
    </location>
</feature>
<dbReference type="RefSeq" id="XP_007721546.1">
    <property type="nucleotide sequence ID" value="XM_007723356.1"/>
</dbReference>
<dbReference type="EMBL" id="AMWN01000002">
    <property type="protein sequence ID" value="EXJ94052.1"/>
    <property type="molecule type" value="Genomic_DNA"/>
</dbReference>
<evidence type="ECO:0000313" key="3">
    <source>
        <dbReference type="EMBL" id="EXJ94052.1"/>
    </source>
</evidence>
<proteinExistence type="predicted"/>
<evidence type="ECO:0000256" key="2">
    <source>
        <dbReference type="SAM" id="Phobius"/>
    </source>
</evidence>
<keyword evidence="2" id="KW-0472">Membrane</keyword>
<keyword evidence="2" id="KW-0812">Transmembrane</keyword>
<comment type="caution">
    <text evidence="3">The sequence shown here is derived from an EMBL/GenBank/DDBJ whole genome shotgun (WGS) entry which is preliminary data.</text>
</comment>
<keyword evidence="2" id="KW-1133">Transmembrane helix</keyword>
<reference evidence="3 4" key="1">
    <citation type="submission" date="2013-03" db="EMBL/GenBank/DDBJ databases">
        <title>The Genome Sequence of Capronia coronata CBS 617.96.</title>
        <authorList>
            <consortium name="The Broad Institute Genomics Platform"/>
            <person name="Cuomo C."/>
            <person name="de Hoog S."/>
            <person name="Gorbushina A."/>
            <person name="Walker B."/>
            <person name="Young S.K."/>
            <person name="Zeng Q."/>
            <person name="Gargeya S."/>
            <person name="Fitzgerald M."/>
            <person name="Haas B."/>
            <person name="Abouelleil A."/>
            <person name="Allen A.W."/>
            <person name="Alvarado L."/>
            <person name="Arachchi H.M."/>
            <person name="Berlin A.M."/>
            <person name="Chapman S.B."/>
            <person name="Gainer-Dewar J."/>
            <person name="Goldberg J."/>
            <person name="Griggs A."/>
            <person name="Gujja S."/>
            <person name="Hansen M."/>
            <person name="Howarth C."/>
            <person name="Imamovic A."/>
            <person name="Ireland A."/>
            <person name="Larimer J."/>
            <person name="McCowan C."/>
            <person name="Murphy C."/>
            <person name="Pearson M."/>
            <person name="Poon T.W."/>
            <person name="Priest M."/>
            <person name="Roberts A."/>
            <person name="Saif S."/>
            <person name="Shea T."/>
            <person name="Sisk P."/>
            <person name="Sykes S."/>
            <person name="Wortman J."/>
            <person name="Nusbaum C."/>
            <person name="Birren B."/>
        </authorList>
    </citation>
    <scope>NUCLEOTIDE SEQUENCE [LARGE SCALE GENOMIC DNA]</scope>
    <source>
        <strain evidence="3 4">CBS 617.96</strain>
    </source>
</reference>
<accession>W9YMA4</accession>
<feature type="compositionally biased region" description="Polar residues" evidence="1">
    <location>
        <begin position="30"/>
        <end position="40"/>
    </location>
</feature>
<evidence type="ECO:0000313" key="4">
    <source>
        <dbReference type="Proteomes" id="UP000019484"/>
    </source>
</evidence>
<feature type="transmembrane region" description="Helical" evidence="2">
    <location>
        <begin position="129"/>
        <end position="150"/>
    </location>
</feature>